<dbReference type="InterPro" id="IPR002878">
    <property type="entry name" value="ChsH2_C"/>
</dbReference>
<dbReference type="EMBL" id="JAWLUP010000068">
    <property type="protein sequence ID" value="MDV7267042.1"/>
    <property type="molecule type" value="Genomic_DNA"/>
</dbReference>
<dbReference type="RefSeq" id="WP_317746771.1">
    <property type="nucleotide sequence ID" value="NZ_JAWLUP010000068.1"/>
</dbReference>
<feature type="domain" description="ChsH2 rubredoxin-like zinc ribbon" evidence="2">
    <location>
        <begin position="20"/>
        <end position="55"/>
    </location>
</feature>
<reference evidence="3" key="1">
    <citation type="submission" date="2023-10" db="EMBL/GenBank/DDBJ databases">
        <title>Development of a sustainable strategy for remediation of hydrocarbon-contaminated territories based on the waste exchange concept.</title>
        <authorList>
            <person name="Krivoruchko A."/>
        </authorList>
    </citation>
    <scope>NUCLEOTIDE SEQUENCE</scope>
    <source>
        <strain evidence="3">IEGM 68</strain>
    </source>
</reference>
<organism evidence="3 4">
    <name type="scientific">Rhodococcus oxybenzonivorans</name>
    <dbReference type="NCBI Taxonomy" id="1990687"/>
    <lineage>
        <taxon>Bacteria</taxon>
        <taxon>Bacillati</taxon>
        <taxon>Actinomycetota</taxon>
        <taxon>Actinomycetes</taxon>
        <taxon>Mycobacteriales</taxon>
        <taxon>Nocardiaceae</taxon>
        <taxon>Rhodococcus</taxon>
    </lineage>
</organism>
<feature type="domain" description="ChsH2 C-terminal OB-fold" evidence="1">
    <location>
        <begin position="59"/>
        <end position="120"/>
    </location>
</feature>
<dbReference type="PANTHER" id="PTHR34075">
    <property type="entry name" value="BLR3430 PROTEIN"/>
    <property type="match status" value="1"/>
</dbReference>
<name>A0AAE4V2H1_9NOCA</name>
<dbReference type="InterPro" id="IPR022002">
    <property type="entry name" value="ChsH2_Znr"/>
</dbReference>
<gene>
    <name evidence="3" type="ORF">R4315_21165</name>
</gene>
<sequence length="140" mass="15847">MDVRLERPLPTASSLTAPFWQAAREHRLVRPVCDECGHNFFTPQLICPRCLSERWTFKASSGTGTVYSSTVIHRSPSPAIPAPYQLAIVDMDEGWHLLTNIVDRGDMPTPVGARVEVTWVPIDEQWTFPAFRTIETKDPR</sequence>
<dbReference type="InterPro" id="IPR012340">
    <property type="entry name" value="NA-bd_OB-fold"/>
</dbReference>
<dbReference type="InterPro" id="IPR052513">
    <property type="entry name" value="Thioester_dehydratase-like"/>
</dbReference>
<evidence type="ECO:0000259" key="1">
    <source>
        <dbReference type="Pfam" id="PF01796"/>
    </source>
</evidence>
<dbReference type="AlphaFoldDB" id="A0AAE4V2H1"/>
<protein>
    <submittedName>
        <fullName evidence="3">OB-fold domain-containing protein</fullName>
    </submittedName>
</protein>
<dbReference type="Pfam" id="PF01796">
    <property type="entry name" value="OB_ChsH2_C"/>
    <property type="match status" value="1"/>
</dbReference>
<dbReference type="Gene3D" id="6.10.30.10">
    <property type="match status" value="1"/>
</dbReference>
<evidence type="ECO:0000313" key="3">
    <source>
        <dbReference type="EMBL" id="MDV7267042.1"/>
    </source>
</evidence>
<comment type="caution">
    <text evidence="3">The sequence shown here is derived from an EMBL/GenBank/DDBJ whole genome shotgun (WGS) entry which is preliminary data.</text>
</comment>
<dbReference type="PANTHER" id="PTHR34075:SF5">
    <property type="entry name" value="BLR3430 PROTEIN"/>
    <property type="match status" value="1"/>
</dbReference>
<dbReference type="SUPFAM" id="SSF50249">
    <property type="entry name" value="Nucleic acid-binding proteins"/>
    <property type="match status" value="1"/>
</dbReference>
<evidence type="ECO:0000259" key="2">
    <source>
        <dbReference type="Pfam" id="PF12172"/>
    </source>
</evidence>
<accession>A0AAE4V2H1</accession>
<evidence type="ECO:0000313" key="4">
    <source>
        <dbReference type="Proteomes" id="UP001185863"/>
    </source>
</evidence>
<dbReference type="Proteomes" id="UP001185863">
    <property type="component" value="Unassembled WGS sequence"/>
</dbReference>
<proteinExistence type="predicted"/>
<dbReference type="Pfam" id="PF12172">
    <property type="entry name" value="zf-ChsH2"/>
    <property type="match status" value="1"/>
</dbReference>